<protein>
    <submittedName>
        <fullName evidence="1">Uncharacterized protein</fullName>
    </submittedName>
</protein>
<evidence type="ECO:0000313" key="1">
    <source>
        <dbReference type="EMBL" id="GFR81161.1"/>
    </source>
</evidence>
<gene>
    <name evidence="1" type="ORF">ElyMa_004062900</name>
</gene>
<dbReference type="EMBL" id="BMAT01008251">
    <property type="protein sequence ID" value="GFR81161.1"/>
    <property type="molecule type" value="Genomic_DNA"/>
</dbReference>
<comment type="caution">
    <text evidence="1">The sequence shown here is derived from an EMBL/GenBank/DDBJ whole genome shotgun (WGS) entry which is preliminary data.</text>
</comment>
<evidence type="ECO:0000313" key="2">
    <source>
        <dbReference type="Proteomes" id="UP000762676"/>
    </source>
</evidence>
<dbReference type="AlphaFoldDB" id="A0AAV4G7F1"/>
<accession>A0AAV4G7F1</accession>
<sequence length="181" mass="20311">MRQRQPHQRKWEKKFKVSPAVVMGYLRCYGIDCLIPGWAFQATLSDNGTLGGRVVGKPKIPSIVLPSLSQILTYLIQVLCFNPLHNNGDYNRRLGAPFSPSRSKDFGLTGVENPTVEELKARKWANQTRRGGCFSSIFCFSPHPLIHPSIHLPKQNTICYNTTPPLFLSRPAQPRHGSGLE</sequence>
<keyword evidence="2" id="KW-1185">Reference proteome</keyword>
<reference evidence="1 2" key="1">
    <citation type="journal article" date="2021" name="Elife">
        <title>Chloroplast acquisition without the gene transfer in kleptoplastic sea slugs, Plakobranchus ocellatus.</title>
        <authorList>
            <person name="Maeda T."/>
            <person name="Takahashi S."/>
            <person name="Yoshida T."/>
            <person name="Shimamura S."/>
            <person name="Takaki Y."/>
            <person name="Nagai Y."/>
            <person name="Toyoda A."/>
            <person name="Suzuki Y."/>
            <person name="Arimoto A."/>
            <person name="Ishii H."/>
            <person name="Satoh N."/>
            <person name="Nishiyama T."/>
            <person name="Hasebe M."/>
            <person name="Maruyama T."/>
            <person name="Minagawa J."/>
            <person name="Obokata J."/>
            <person name="Shigenobu S."/>
        </authorList>
    </citation>
    <scope>NUCLEOTIDE SEQUENCE [LARGE SCALE GENOMIC DNA]</scope>
</reference>
<organism evidence="1 2">
    <name type="scientific">Elysia marginata</name>
    <dbReference type="NCBI Taxonomy" id="1093978"/>
    <lineage>
        <taxon>Eukaryota</taxon>
        <taxon>Metazoa</taxon>
        <taxon>Spiralia</taxon>
        <taxon>Lophotrochozoa</taxon>
        <taxon>Mollusca</taxon>
        <taxon>Gastropoda</taxon>
        <taxon>Heterobranchia</taxon>
        <taxon>Euthyneura</taxon>
        <taxon>Panpulmonata</taxon>
        <taxon>Sacoglossa</taxon>
        <taxon>Placobranchoidea</taxon>
        <taxon>Plakobranchidae</taxon>
        <taxon>Elysia</taxon>
    </lineage>
</organism>
<name>A0AAV4G7F1_9GAST</name>
<dbReference type="Proteomes" id="UP000762676">
    <property type="component" value="Unassembled WGS sequence"/>
</dbReference>
<proteinExistence type="predicted"/>